<dbReference type="EMBL" id="JAPMOU010000012">
    <property type="protein sequence ID" value="MDE1462581.1"/>
    <property type="molecule type" value="Genomic_DNA"/>
</dbReference>
<sequence>MSNTRIKSIQALETLLLNIVNDPKAFLKEKGCIAALKSQRKLSAYQNDDLAIYPCALNTLKANADQLLSRGYSGLDGLRLHALEAIESAKQIETRGNKTTKKGAINLLKEKEAEIVLLQQQNMHLVLICQELKRIAHTYASSGDEKIQALYKKDMKRINSLLSLSHPTHTL</sequence>
<protein>
    <submittedName>
        <fullName evidence="1">Uncharacterized protein</fullName>
    </submittedName>
</protein>
<dbReference type="RefSeq" id="WP_274688938.1">
    <property type="nucleotide sequence ID" value="NZ_JAPMOU010000012.1"/>
</dbReference>
<reference evidence="1 2" key="1">
    <citation type="submission" date="2022-11" db="EMBL/GenBank/DDBJ databases">
        <title>Spartinivicinus poritis sp. nov., isolated from scleractinian coral Porites lutea.</title>
        <authorList>
            <person name="Zhang G."/>
            <person name="Cai L."/>
            <person name="Wei Q."/>
        </authorList>
    </citation>
    <scope>NUCLEOTIDE SEQUENCE [LARGE SCALE GENOMIC DNA]</scope>
    <source>
        <strain evidence="1 2">A2-2</strain>
    </source>
</reference>
<comment type="caution">
    <text evidence="1">The sequence shown here is derived from an EMBL/GenBank/DDBJ whole genome shotgun (WGS) entry which is preliminary data.</text>
</comment>
<organism evidence="1 2">
    <name type="scientific">Spartinivicinus poritis</name>
    <dbReference type="NCBI Taxonomy" id="2994640"/>
    <lineage>
        <taxon>Bacteria</taxon>
        <taxon>Pseudomonadati</taxon>
        <taxon>Pseudomonadota</taxon>
        <taxon>Gammaproteobacteria</taxon>
        <taxon>Oceanospirillales</taxon>
        <taxon>Zooshikellaceae</taxon>
        <taxon>Spartinivicinus</taxon>
    </lineage>
</organism>
<keyword evidence="2" id="KW-1185">Reference proteome</keyword>
<gene>
    <name evidence="1" type="ORF">ORQ98_11430</name>
</gene>
<evidence type="ECO:0000313" key="1">
    <source>
        <dbReference type="EMBL" id="MDE1462581.1"/>
    </source>
</evidence>
<proteinExistence type="predicted"/>
<accession>A0ABT5U889</accession>
<name>A0ABT5U889_9GAMM</name>
<evidence type="ECO:0000313" key="2">
    <source>
        <dbReference type="Proteomes" id="UP001528823"/>
    </source>
</evidence>
<dbReference type="Proteomes" id="UP001528823">
    <property type="component" value="Unassembled WGS sequence"/>
</dbReference>